<dbReference type="Proteomes" id="UP000285710">
    <property type="component" value="Unassembled WGS sequence"/>
</dbReference>
<reference evidence="2 3" key="2">
    <citation type="submission" date="2019-01" db="EMBL/GenBank/DDBJ databases">
        <authorList>
            <person name="Li Y."/>
        </authorList>
    </citation>
    <scope>NUCLEOTIDE SEQUENCE [LARGE SCALE GENOMIC DNA]</scope>
    <source>
        <strain evidence="2 3">2D-5</strain>
    </source>
</reference>
<accession>A0A443IN55</accession>
<dbReference type="Pfam" id="PF12318">
    <property type="entry name" value="FAD-SLDH"/>
    <property type="match status" value="1"/>
</dbReference>
<feature type="chain" id="PRO_5019011804" description="Dehydrogenase" evidence="1">
    <location>
        <begin position="39"/>
        <end position="183"/>
    </location>
</feature>
<keyword evidence="3" id="KW-1185">Reference proteome</keyword>
<organism evidence="2 3">
    <name type="scientific">Paenirhodobacter populi</name>
    <dbReference type="NCBI Taxonomy" id="2306993"/>
    <lineage>
        <taxon>Bacteria</taxon>
        <taxon>Pseudomonadati</taxon>
        <taxon>Pseudomonadota</taxon>
        <taxon>Alphaproteobacteria</taxon>
        <taxon>Rhodobacterales</taxon>
        <taxon>Rhodobacter group</taxon>
        <taxon>Paenirhodobacter</taxon>
    </lineage>
</organism>
<dbReference type="InterPro" id="IPR024651">
    <property type="entry name" value="FAD-SLDH_ssu"/>
</dbReference>
<protein>
    <recommendedName>
        <fullName evidence="4">Dehydrogenase</fullName>
    </recommendedName>
</protein>
<evidence type="ECO:0000313" key="2">
    <source>
        <dbReference type="EMBL" id="RWR07481.1"/>
    </source>
</evidence>
<sequence length="183" mass="19558">MPSPTYDSPPLSMATRRTVLAWSASALALFAGGGASFAQTPAANAELQSFLELSRFLTGYDDLSEAIAQRILETLVTDDPANAEKYRQLAGLSATASDANALRDAARTAGLGDAVTDIVSAWYTGTIAGKQKTTVIAYNDALMYRPVEDGLIVPTYCDKGPMWWRDTLPPGVTRMPVNVPKVL</sequence>
<dbReference type="EMBL" id="SAUW01000022">
    <property type="protein sequence ID" value="RWR07481.1"/>
    <property type="molecule type" value="Genomic_DNA"/>
</dbReference>
<name>A0A443IN55_9RHOB</name>
<feature type="signal peptide" evidence="1">
    <location>
        <begin position="1"/>
        <end position="38"/>
    </location>
</feature>
<dbReference type="AlphaFoldDB" id="A0A443IN55"/>
<evidence type="ECO:0008006" key="4">
    <source>
        <dbReference type="Google" id="ProtNLM"/>
    </source>
</evidence>
<comment type="caution">
    <text evidence="2">The sequence shown here is derived from an EMBL/GenBank/DDBJ whole genome shotgun (WGS) entry which is preliminary data.</text>
</comment>
<evidence type="ECO:0000256" key="1">
    <source>
        <dbReference type="SAM" id="SignalP"/>
    </source>
</evidence>
<reference evidence="2 3" key="1">
    <citation type="submission" date="2019-01" db="EMBL/GenBank/DDBJ databases">
        <title>Sinorhodobacter populi sp. nov. isolated from the symptomatic bark tissue of Populus euramericana canker.</title>
        <authorList>
            <person name="Xu G."/>
        </authorList>
    </citation>
    <scope>NUCLEOTIDE SEQUENCE [LARGE SCALE GENOMIC DNA]</scope>
    <source>
        <strain evidence="2 3">2D-5</strain>
    </source>
</reference>
<dbReference type="InterPro" id="IPR006311">
    <property type="entry name" value="TAT_signal"/>
</dbReference>
<evidence type="ECO:0000313" key="3">
    <source>
        <dbReference type="Proteomes" id="UP000285710"/>
    </source>
</evidence>
<keyword evidence="1" id="KW-0732">Signal</keyword>
<proteinExistence type="predicted"/>
<gene>
    <name evidence="2" type="ORF">D2T33_17110</name>
</gene>
<dbReference type="PROSITE" id="PS51318">
    <property type="entry name" value="TAT"/>
    <property type="match status" value="1"/>
</dbReference>